<keyword evidence="2" id="KW-1185">Reference proteome</keyword>
<reference evidence="1" key="2">
    <citation type="submission" date="2020-11" db="EMBL/GenBank/DDBJ databases">
        <authorList>
            <person name="McCartney M.A."/>
            <person name="Auch B."/>
            <person name="Kono T."/>
            <person name="Mallez S."/>
            <person name="Becker A."/>
            <person name="Gohl D.M."/>
            <person name="Silverstein K.A.T."/>
            <person name="Koren S."/>
            <person name="Bechman K.B."/>
            <person name="Herman A."/>
            <person name="Abrahante J.E."/>
            <person name="Garbe J."/>
        </authorList>
    </citation>
    <scope>NUCLEOTIDE SEQUENCE</scope>
    <source>
        <strain evidence="1">Duluth1</strain>
        <tissue evidence="1">Whole animal</tissue>
    </source>
</reference>
<evidence type="ECO:0000313" key="2">
    <source>
        <dbReference type="Proteomes" id="UP000828390"/>
    </source>
</evidence>
<name>A0A9D4SAV7_DREPO</name>
<dbReference type="EMBL" id="JAIWYP010000001">
    <property type="protein sequence ID" value="KAH3896072.1"/>
    <property type="molecule type" value="Genomic_DNA"/>
</dbReference>
<reference evidence="1" key="1">
    <citation type="journal article" date="2019" name="bioRxiv">
        <title>The Genome of the Zebra Mussel, Dreissena polymorpha: A Resource for Invasive Species Research.</title>
        <authorList>
            <person name="McCartney M.A."/>
            <person name="Auch B."/>
            <person name="Kono T."/>
            <person name="Mallez S."/>
            <person name="Zhang Y."/>
            <person name="Obille A."/>
            <person name="Becker A."/>
            <person name="Abrahante J.E."/>
            <person name="Garbe J."/>
            <person name="Badalamenti J.P."/>
            <person name="Herman A."/>
            <person name="Mangelson H."/>
            <person name="Liachko I."/>
            <person name="Sullivan S."/>
            <person name="Sone E.D."/>
            <person name="Koren S."/>
            <person name="Silverstein K.A.T."/>
            <person name="Beckman K.B."/>
            <person name="Gohl D.M."/>
        </authorList>
    </citation>
    <scope>NUCLEOTIDE SEQUENCE</scope>
    <source>
        <strain evidence="1">Duluth1</strain>
        <tissue evidence="1">Whole animal</tissue>
    </source>
</reference>
<accession>A0A9D4SAV7</accession>
<gene>
    <name evidence="1" type="ORF">DPMN_020245</name>
</gene>
<comment type="caution">
    <text evidence="1">The sequence shown here is derived from an EMBL/GenBank/DDBJ whole genome shotgun (WGS) entry which is preliminary data.</text>
</comment>
<dbReference type="Proteomes" id="UP000828390">
    <property type="component" value="Unassembled WGS sequence"/>
</dbReference>
<proteinExistence type="predicted"/>
<dbReference type="AlphaFoldDB" id="A0A9D4SAV7"/>
<evidence type="ECO:0000313" key="1">
    <source>
        <dbReference type="EMBL" id="KAH3896072.1"/>
    </source>
</evidence>
<sequence length="84" mass="8975">MRASPGRARMTGHFSMSLWPLARARPEKAYGSITARTWHGYVSRPIVSPSQGIANGSHLCVSGAPWSVPCDDTADGQGLTGYTK</sequence>
<protein>
    <submittedName>
        <fullName evidence="1">Uncharacterized protein</fullName>
    </submittedName>
</protein>
<organism evidence="1 2">
    <name type="scientific">Dreissena polymorpha</name>
    <name type="common">Zebra mussel</name>
    <name type="synonym">Mytilus polymorpha</name>
    <dbReference type="NCBI Taxonomy" id="45954"/>
    <lineage>
        <taxon>Eukaryota</taxon>
        <taxon>Metazoa</taxon>
        <taxon>Spiralia</taxon>
        <taxon>Lophotrochozoa</taxon>
        <taxon>Mollusca</taxon>
        <taxon>Bivalvia</taxon>
        <taxon>Autobranchia</taxon>
        <taxon>Heteroconchia</taxon>
        <taxon>Euheterodonta</taxon>
        <taxon>Imparidentia</taxon>
        <taxon>Neoheterodontei</taxon>
        <taxon>Myida</taxon>
        <taxon>Dreissenoidea</taxon>
        <taxon>Dreissenidae</taxon>
        <taxon>Dreissena</taxon>
    </lineage>
</organism>